<dbReference type="InterPro" id="IPR016181">
    <property type="entry name" value="Acyl_CoA_acyltransferase"/>
</dbReference>
<keyword evidence="1" id="KW-0808">Transferase</keyword>
<dbReference type="AlphaFoldDB" id="A0A2K3UWA5"/>
<dbReference type="EMBL" id="PPPD01000001">
    <property type="protein sequence ID" value="PNY80801.1"/>
    <property type="molecule type" value="Genomic_DNA"/>
</dbReference>
<gene>
    <name evidence="4" type="ORF">CVO96_04930</name>
</gene>
<dbReference type="CDD" id="cd04301">
    <property type="entry name" value="NAT_SF"/>
    <property type="match status" value="1"/>
</dbReference>
<feature type="domain" description="N-acetyltransferase" evidence="3">
    <location>
        <begin position="7"/>
        <end position="154"/>
    </location>
</feature>
<dbReference type="RefSeq" id="WP_103310991.1">
    <property type="nucleotide sequence ID" value="NZ_PPPD01000001.1"/>
</dbReference>
<dbReference type="InterPro" id="IPR000182">
    <property type="entry name" value="GNAT_dom"/>
</dbReference>
<dbReference type="OrthoDB" id="9805924at2"/>
<dbReference type="PANTHER" id="PTHR43877:SF2">
    <property type="entry name" value="AMINOALKYLPHOSPHONATE N-ACETYLTRANSFERASE-RELATED"/>
    <property type="match status" value="1"/>
</dbReference>
<protein>
    <recommendedName>
        <fullName evidence="3">N-acetyltransferase domain-containing protein</fullName>
    </recommendedName>
</protein>
<evidence type="ECO:0000313" key="5">
    <source>
        <dbReference type="Proteomes" id="UP000236379"/>
    </source>
</evidence>
<name>A0A2K3UWA5_9DEIO</name>
<evidence type="ECO:0000256" key="2">
    <source>
        <dbReference type="ARBA" id="ARBA00023315"/>
    </source>
</evidence>
<dbReference type="Proteomes" id="UP000236379">
    <property type="component" value="Unassembled WGS sequence"/>
</dbReference>
<dbReference type="PROSITE" id="PS51186">
    <property type="entry name" value="GNAT"/>
    <property type="match status" value="1"/>
</dbReference>
<organism evidence="4 5">
    <name type="scientific">Deinococcus koreensis</name>
    <dbReference type="NCBI Taxonomy" id="2054903"/>
    <lineage>
        <taxon>Bacteria</taxon>
        <taxon>Thermotogati</taxon>
        <taxon>Deinococcota</taxon>
        <taxon>Deinococci</taxon>
        <taxon>Deinococcales</taxon>
        <taxon>Deinococcaceae</taxon>
        <taxon>Deinococcus</taxon>
    </lineage>
</organism>
<comment type="caution">
    <text evidence="4">The sequence shown here is derived from an EMBL/GenBank/DDBJ whole genome shotgun (WGS) entry which is preliminary data.</text>
</comment>
<accession>A0A2K3UWA5</accession>
<dbReference type="Gene3D" id="3.40.630.30">
    <property type="match status" value="1"/>
</dbReference>
<evidence type="ECO:0000313" key="4">
    <source>
        <dbReference type="EMBL" id="PNY80801.1"/>
    </source>
</evidence>
<evidence type="ECO:0000256" key="1">
    <source>
        <dbReference type="ARBA" id="ARBA00022679"/>
    </source>
</evidence>
<dbReference type="PANTHER" id="PTHR43877">
    <property type="entry name" value="AMINOALKYLPHOSPHONATE N-ACETYLTRANSFERASE-RELATED-RELATED"/>
    <property type="match status" value="1"/>
</dbReference>
<keyword evidence="5" id="KW-1185">Reference proteome</keyword>
<proteinExistence type="predicted"/>
<dbReference type="Pfam" id="PF00583">
    <property type="entry name" value="Acetyltransf_1"/>
    <property type="match status" value="1"/>
</dbReference>
<evidence type="ECO:0000259" key="3">
    <source>
        <dbReference type="PROSITE" id="PS51186"/>
    </source>
</evidence>
<dbReference type="SUPFAM" id="SSF55729">
    <property type="entry name" value="Acyl-CoA N-acyltransferases (Nat)"/>
    <property type="match status" value="1"/>
</dbReference>
<dbReference type="GO" id="GO:0016747">
    <property type="term" value="F:acyltransferase activity, transferring groups other than amino-acyl groups"/>
    <property type="evidence" value="ECO:0007669"/>
    <property type="project" value="InterPro"/>
</dbReference>
<reference evidence="4 5" key="1">
    <citation type="submission" date="2018-01" db="EMBL/GenBank/DDBJ databases">
        <title>Deinococcus koreensis sp. nov., a radiation-resistant bacterium isolated from river water.</title>
        <authorList>
            <person name="Choi A."/>
        </authorList>
    </citation>
    <scope>NUCLEOTIDE SEQUENCE [LARGE SCALE GENOMIC DNA]</scope>
    <source>
        <strain evidence="4 5">SJW1-2</strain>
    </source>
</reference>
<dbReference type="InterPro" id="IPR050832">
    <property type="entry name" value="Bact_Acetyltransf"/>
</dbReference>
<sequence>MPHAPEYTLRAGTPDDLPFLTSLAPRLVATAPAWRDQGAMLAEYPPLFAQALHDPGDDSAVLVACCPLGRPLGFTLLYWHPHERGVFVKDLAVSEAAQGQGVGRFLMAAAEAWGRQRGAVELMLKTSWFNTHAREFYAHAGFREDHVALVRRLD</sequence>
<keyword evidence="2" id="KW-0012">Acyltransferase</keyword>